<reference evidence="2" key="1">
    <citation type="submission" date="2021-01" db="EMBL/GenBank/DDBJ databases">
        <authorList>
            <person name="Corre E."/>
            <person name="Pelletier E."/>
            <person name="Niang G."/>
            <person name="Scheremetjew M."/>
            <person name="Finn R."/>
            <person name="Kale V."/>
            <person name="Holt S."/>
            <person name="Cochrane G."/>
            <person name="Meng A."/>
            <person name="Brown T."/>
            <person name="Cohen L."/>
        </authorList>
    </citation>
    <scope>NUCLEOTIDE SEQUENCE</scope>
    <source>
        <strain evidence="2">WS</strain>
    </source>
</reference>
<feature type="region of interest" description="Disordered" evidence="1">
    <location>
        <begin position="1"/>
        <end position="60"/>
    </location>
</feature>
<evidence type="ECO:0000256" key="1">
    <source>
        <dbReference type="SAM" id="MobiDB-lite"/>
    </source>
</evidence>
<dbReference type="AlphaFoldDB" id="A0A7S1KNZ4"/>
<gene>
    <name evidence="2" type="ORF">PCOS0759_LOCUS3693</name>
</gene>
<protein>
    <submittedName>
        <fullName evidence="2">Uncharacterized protein</fullName>
    </submittedName>
</protein>
<feature type="region of interest" description="Disordered" evidence="1">
    <location>
        <begin position="111"/>
        <end position="132"/>
    </location>
</feature>
<evidence type="ECO:0000313" key="2">
    <source>
        <dbReference type="EMBL" id="CAD9080453.1"/>
    </source>
</evidence>
<accession>A0A7S1KNZ4</accession>
<feature type="compositionally biased region" description="Polar residues" evidence="1">
    <location>
        <begin position="32"/>
        <end position="51"/>
    </location>
</feature>
<proteinExistence type="predicted"/>
<organism evidence="2">
    <name type="scientific">Percolomonas cosmopolitus</name>
    <dbReference type="NCBI Taxonomy" id="63605"/>
    <lineage>
        <taxon>Eukaryota</taxon>
        <taxon>Discoba</taxon>
        <taxon>Heterolobosea</taxon>
        <taxon>Tetramitia</taxon>
        <taxon>Eutetramitia</taxon>
        <taxon>Percolomonadidae</taxon>
        <taxon>Percolomonas</taxon>
    </lineage>
</organism>
<sequence>MPQHQIFHDESISSLSLRRKAQDGSPMALISRESSPETPQGFSGPKQMSNNKKSKGKLSPEKFQRAYNLIKDLLDLKNPKISEPMVAFLRQEGVFKEVFLQFLRMEPPHILATRNTPRRKSTSSSQKNRTVLADKTNKKSIVTFQSSETPAHKNSHGSKSMISLAKNALHMHVKSLERAHKVMLLILDSAHCETFNTLVAKHMDDVISVLFDEYVHSDACKLFQCIKAMLQVREDLVLSSIQRLNILPEVLLHHLHNEFCVNTFEMICRVSPQNRENLSKQEKKRLLESSLNGDPEELSLSRDSLHGHLGRHSILSRLAELTSEFSAESQISSCENACSLFLSVTQDTFTRCMWSLTDETNGNNEILLDLFVSAPSYVPALLRAVHSRSASYSCRYSCSKILLFLIHLTVPPNFVLNHGRLEGEPLQKEHIYFAVMDQFCQNVDILTEVLLHFDDYPLNFESVHTNGFTVEKPFTLLRMNLSHLWLSFTEYAAERKDGHNKLLHHISHTPDDVYGRLIDWFFEWPHNNMYHAVFKDIILEMCFFEEEEMLKCILKKHKLVSRFISVYLGEENFDGRSHCLAILNFVRLLSETKAPSSFLRNFLNTHEDYNQFLPRLKEDTLIELNSGGDLYGRMRVNSIGLDSDFAESLGFSEDDAYEDKTNGHE</sequence>
<feature type="compositionally biased region" description="Basic and acidic residues" evidence="1">
    <location>
        <begin position="1"/>
        <end position="11"/>
    </location>
</feature>
<name>A0A7S1KNZ4_9EUKA</name>
<dbReference type="EMBL" id="HBGD01004455">
    <property type="protein sequence ID" value="CAD9080453.1"/>
    <property type="molecule type" value="Transcribed_RNA"/>
</dbReference>